<feature type="region of interest" description="Disordered" evidence="1">
    <location>
        <begin position="1568"/>
        <end position="1594"/>
    </location>
</feature>
<dbReference type="Gene3D" id="3.30.565.10">
    <property type="entry name" value="Histidine kinase-like ATPase, C-terminal domain"/>
    <property type="match status" value="1"/>
</dbReference>
<feature type="region of interest" description="Disordered" evidence="1">
    <location>
        <begin position="2013"/>
        <end position="2046"/>
    </location>
</feature>
<dbReference type="SUPFAM" id="SSF55874">
    <property type="entry name" value="ATPase domain of HSP90 chaperone/DNA topoisomerase II/histidine kinase"/>
    <property type="match status" value="1"/>
</dbReference>
<proteinExistence type="predicted"/>
<keyword evidence="3" id="KW-1185">Reference proteome</keyword>
<dbReference type="Proteomes" id="UP000789595">
    <property type="component" value="Unassembled WGS sequence"/>
</dbReference>
<feature type="compositionally biased region" description="Basic residues" evidence="1">
    <location>
        <begin position="2339"/>
        <end position="2358"/>
    </location>
</feature>
<evidence type="ECO:0000256" key="1">
    <source>
        <dbReference type="SAM" id="MobiDB-lite"/>
    </source>
</evidence>
<comment type="caution">
    <text evidence="2">The sequence shown here is derived from an EMBL/GenBank/DDBJ whole genome shotgun (WGS) entry which is preliminary data.</text>
</comment>
<feature type="compositionally biased region" description="Acidic residues" evidence="1">
    <location>
        <begin position="2374"/>
        <end position="2387"/>
    </location>
</feature>
<sequence>MSRAPTGGDSDSDEDMDKEYQIELLYHAADAADGEVQAERLRVDAKSTWPDVKKFAQQRSGHADFALEDEDGGRLGAQTPLAWIRADQQGRPYRRAVVKRRGVDADGVFERRGVVAPAHVGLVANTINAGMDTTTLLSESIENSVQHGATLVKIFIDPAARRIVVFDNGDGIRPEHIDVLAKAGASTVRDDEIQAPVRGALLAHEAGGGRGGRSQGSRSSAYSHREFGRLRAEWGRYGVGRYAQLNGTETKVRFVSVAKGVTKLIVFEQDMAEMAHQKTITYDYHVYDHGTRECAREIAGVNKLVYDDRNGTPPAADDPDVLDRTLRTSGVGNKSFTCLTIDKVDAGFFDDWAANRAENLALLAEKYVLHLDGNAGEASRSWLRACGVLPAEDANARIVKLKVDGVDLGESGEMSERDVGVANRFADLARLADLREAFEQKRHLDRWVLREEGHSTARADLAALSVYFPQENGMDTMPEGVREHRTLVLWNGLFLRDEAIAAWPYAAPRNHRGQVAPGDAKLDKRCVTVLYLESTRLFAPEIHKRHLRPHDAAYKRLADEPPAGDDFTRDLRNAHRDRLRRWTEEFDEEERYPMEAGSYDFVQYGAGQNVTYRRVGKSLLYRSDRYQVGDIVRFALTDEKRREDQSLGAGRIVAFICDAEQTNTSGFFICSSVLAPRDDAAGQTFVMGFSQRGADLAALEAAGPARWSRDLYVACPSNRLRGAKLGADELKAALDDAKKQFPAKVQLVECGTTKLKPAETKLAAEPFTRFDRTLYTSTPVPEFAFTLLAFNAKTKHLDAKACADIELELVARPPSGAEDWSDAVVVATGGCDAGGVFRLAKPEPLDEMGEWQFRARLRETPNAVWTALANWERAPREEQKQVKKKDRPKFSLDTLARRDDDALAGLQGSEPPFSRAVECKLNPSEPVQLTCSLPKRSEVHLDAAVADLTVTFQDSLDQTAADAQQRVSPKDYDVTGEHSRAWIEVDGREPFALDLSACRLARCRGDGALTLDNLVVPAEAVPADVLLPAAAELHLELHPVVDGEYEYVTYVADVVAGRTQASPRRVFRALDKTFQSLVELEQHVNMQDNKWLVPRTVAPLALTLTSAPAKLSLRDERALMDLERPFIATCVFELVTASGHFIDAKAVPMGAAVVGDGSVNITHHGAAENNDDGSVTQSYLIDGADLGWSGQVRFDVDDTLFLTAEASTGDKNVRVSVLTQTGDAVEEEVDAASPGWVACAEDARHRVALGALDLAEVGATHLRVEVVDGAGAVDARACGASQAWLVLNSPDGAKHKTKVCAPVLDGVAVLELGRLASSTSRGIKEQREAGKFSFQIVFKNSENKDVLTSRGISLPLKAGAPDSVDVDDEAFQALLDAGDDRGLLTLGKPAPYLCLVVRDEAGTRLESDQLAGLTATLTCADACHTLREAPTDAPIDGSSMTDAEPGALPGGWSVLSGWDAPPEVEEGARGWPIKFRLALAGGDARLETSFELRFRNGPLAEVQAAALPGGVLSVEVGEIFQGDDFFSLKDESGNPFRDDPTADADAPRGPMFDVAIECDAPGLDLELQRVGTKKPKKGKGKKKKAPATDAPEPETAGAVVVPVGAALETLTIPECRVAVAGGELSQVVEAKLVLRARAECPADAAALQLDFIPVRVAPSSKVRTLEIFKREKDQIGAEDGEVPAVGADPEAMGLDRLSDGDTLEVPTGRSVLDVLQLSGMCEDGQLATRDEERRENFRGDLRWHQGENDPNPKGWKKIDKLAQVDPSWFCKLMPDETRPIRFGIIDQDTKNVESHTTLILKRVAGQAQRITFKEADTDDTDDGERGSSARYEAEACDSLANSAHRCACAARLTTSTTNDADDDLANLCQLEVRRWVKGSDPADATVDLLSLSDGANDVAVALEETDATFIEVRLVDATGNKQPIEDLRVSLAMKIYPQNGEDDVDGQLNVARTVELRLENELGRAAREAKTEGERAAQVEYDRARAAVTAQRQVVEGLVDEQRDYQRAVERAASKEDARRAHEAARQATAAAEAARKAVEDADDAPLAREHRFSSDPQMHEKLRTFRAELVRQLHRAGRAPSELRGFTSELATVEDDSDADCCAHLAGANKLYVGSSDARVIAQKLAKSGKYGAISVVDLSLAGPTESWNAERHAPVDASDAGFGAVSAILRLSAQRCDLEQVFRRQIGQAIIFPDDERLTAADKARGVAPFKRVSRESPAIVAKTKGQITIGVDARPPPFVFASPGDGQLEAAEKRLRDARAAEDRAEADFEAYADVAEPPASDVEARLAAARAELARLEDDKRAKKAARNGALAPLDNAEEAPRKRKEIPDVQGALAKKKKAKAKKPAAARKKKRARDADEEPSSPKRARDEPDDAWEFDGGVDE</sequence>
<feature type="compositionally biased region" description="Basic residues" evidence="1">
    <location>
        <begin position="1571"/>
        <end position="1585"/>
    </location>
</feature>
<accession>A0A8J2SH62</accession>
<name>A0A8J2SH62_9STRA</name>
<reference evidence="2" key="1">
    <citation type="submission" date="2021-11" db="EMBL/GenBank/DDBJ databases">
        <authorList>
            <consortium name="Genoscope - CEA"/>
            <person name="William W."/>
        </authorList>
    </citation>
    <scope>NUCLEOTIDE SEQUENCE</scope>
</reference>
<organism evidence="2 3">
    <name type="scientific">Pelagomonas calceolata</name>
    <dbReference type="NCBI Taxonomy" id="35677"/>
    <lineage>
        <taxon>Eukaryota</taxon>
        <taxon>Sar</taxon>
        <taxon>Stramenopiles</taxon>
        <taxon>Ochrophyta</taxon>
        <taxon>Pelagophyceae</taxon>
        <taxon>Pelagomonadales</taxon>
        <taxon>Pelagomonadaceae</taxon>
        <taxon>Pelagomonas</taxon>
    </lineage>
</organism>
<feature type="region of interest" description="Disordered" evidence="1">
    <location>
        <begin position="2302"/>
        <end position="2387"/>
    </location>
</feature>
<evidence type="ECO:0000313" key="3">
    <source>
        <dbReference type="Proteomes" id="UP000789595"/>
    </source>
</evidence>
<feature type="compositionally biased region" description="Basic and acidic residues" evidence="1">
    <location>
        <begin position="2034"/>
        <end position="2046"/>
    </location>
</feature>
<protein>
    <submittedName>
        <fullName evidence="2">Uncharacterized protein</fullName>
    </submittedName>
</protein>
<dbReference type="OrthoDB" id="206859at2759"/>
<dbReference type="EMBL" id="CAKKNE010000003">
    <property type="protein sequence ID" value="CAH0370791.1"/>
    <property type="molecule type" value="Genomic_DNA"/>
</dbReference>
<feature type="compositionally biased region" description="Basic and acidic residues" evidence="1">
    <location>
        <begin position="2013"/>
        <end position="2025"/>
    </location>
</feature>
<dbReference type="InterPro" id="IPR036890">
    <property type="entry name" value="HATPase_C_sf"/>
</dbReference>
<evidence type="ECO:0000313" key="2">
    <source>
        <dbReference type="EMBL" id="CAH0370791.1"/>
    </source>
</evidence>
<gene>
    <name evidence="2" type="ORF">PECAL_3P06990</name>
</gene>